<reference evidence="1 2" key="1">
    <citation type="submission" date="2023-11" db="EMBL/GenBank/DDBJ databases">
        <title>Halocaridina rubra genome assembly.</title>
        <authorList>
            <person name="Smith C."/>
        </authorList>
    </citation>
    <scope>NUCLEOTIDE SEQUENCE [LARGE SCALE GENOMIC DNA]</scope>
    <source>
        <strain evidence="1">EP-1</strain>
        <tissue evidence="1">Whole</tissue>
    </source>
</reference>
<comment type="caution">
    <text evidence="1">The sequence shown here is derived from an EMBL/GenBank/DDBJ whole genome shotgun (WGS) entry which is preliminary data.</text>
</comment>
<dbReference type="AlphaFoldDB" id="A0AAN8WZ53"/>
<dbReference type="GO" id="GO:0005068">
    <property type="term" value="F:transmembrane receptor protein tyrosine kinase adaptor activity"/>
    <property type="evidence" value="ECO:0007669"/>
    <property type="project" value="TreeGrafter"/>
</dbReference>
<dbReference type="PANTHER" id="PTHR16267:SF11">
    <property type="entry name" value="STUMPS, ISOFORM E"/>
    <property type="match status" value="1"/>
</dbReference>
<proteinExistence type="predicted"/>
<evidence type="ECO:0000313" key="1">
    <source>
        <dbReference type="EMBL" id="KAK7069124.1"/>
    </source>
</evidence>
<dbReference type="GO" id="GO:0005829">
    <property type="term" value="C:cytosol"/>
    <property type="evidence" value="ECO:0007669"/>
    <property type="project" value="TreeGrafter"/>
</dbReference>
<dbReference type="InterPro" id="IPR035897">
    <property type="entry name" value="Toll_tir_struct_dom_sf"/>
</dbReference>
<dbReference type="Gene3D" id="3.40.50.10140">
    <property type="entry name" value="Toll/interleukin-1 receptor homology (TIR) domain"/>
    <property type="match status" value="1"/>
</dbReference>
<protein>
    <submittedName>
        <fullName evidence="1">Uncharacterized protein</fullName>
    </submittedName>
</protein>
<dbReference type="EMBL" id="JAXCGZ010017016">
    <property type="protein sequence ID" value="KAK7069124.1"/>
    <property type="molecule type" value="Genomic_DNA"/>
</dbReference>
<sequence length="156" mass="17625">MGKFKQLIDFSFLNFRVATKNIQEIDSSVSLNVPFIQDAKLQIAVVSPQFVSCVNLQKSSDFEQIFSSRKVLALLLGVSQELILSTQAPAFSSYNEWHRLTVRNSDISFVEEVLKKAREILKRSGVQPSKVLLKETVTKYSEASENFLHVEVSRIG</sequence>
<gene>
    <name evidence="1" type="ORF">SK128_004109</name>
</gene>
<dbReference type="InterPro" id="IPR052446">
    <property type="entry name" value="B-cell_PI3K-Signaling_Adptrs"/>
</dbReference>
<dbReference type="PANTHER" id="PTHR16267">
    <property type="entry name" value="BANK1/PIK3AP1 FAMILY MEMBER"/>
    <property type="match status" value="1"/>
</dbReference>
<accession>A0AAN8WZ53</accession>
<keyword evidence="2" id="KW-1185">Reference proteome</keyword>
<name>A0AAN8WZ53_HALRR</name>
<dbReference type="GO" id="GO:0005104">
    <property type="term" value="F:fibroblast growth factor receptor binding"/>
    <property type="evidence" value="ECO:0007669"/>
    <property type="project" value="TreeGrafter"/>
</dbReference>
<organism evidence="1 2">
    <name type="scientific">Halocaridina rubra</name>
    <name type="common">Hawaiian red shrimp</name>
    <dbReference type="NCBI Taxonomy" id="373956"/>
    <lineage>
        <taxon>Eukaryota</taxon>
        <taxon>Metazoa</taxon>
        <taxon>Ecdysozoa</taxon>
        <taxon>Arthropoda</taxon>
        <taxon>Crustacea</taxon>
        <taxon>Multicrustacea</taxon>
        <taxon>Malacostraca</taxon>
        <taxon>Eumalacostraca</taxon>
        <taxon>Eucarida</taxon>
        <taxon>Decapoda</taxon>
        <taxon>Pleocyemata</taxon>
        <taxon>Caridea</taxon>
        <taxon>Atyoidea</taxon>
        <taxon>Atyidae</taxon>
        <taxon>Halocaridina</taxon>
    </lineage>
</organism>
<dbReference type="Proteomes" id="UP001381693">
    <property type="component" value="Unassembled WGS sequence"/>
</dbReference>
<evidence type="ECO:0000313" key="2">
    <source>
        <dbReference type="Proteomes" id="UP001381693"/>
    </source>
</evidence>